<dbReference type="Gene3D" id="1.25.40.10">
    <property type="entry name" value="Tetratricopeptide repeat domain"/>
    <property type="match status" value="2"/>
</dbReference>
<name>A0A3A4N8Q0_ABYX5</name>
<dbReference type="Pfam" id="PF13181">
    <property type="entry name" value="TPR_8"/>
    <property type="match status" value="1"/>
</dbReference>
<proteinExistence type="predicted"/>
<dbReference type="Proteomes" id="UP000265882">
    <property type="component" value="Unassembled WGS sequence"/>
</dbReference>
<keyword evidence="2 3" id="KW-0802">TPR repeat</keyword>
<gene>
    <name evidence="4" type="ORF">C4520_20715</name>
</gene>
<evidence type="ECO:0000256" key="1">
    <source>
        <dbReference type="ARBA" id="ARBA00022737"/>
    </source>
</evidence>
<protein>
    <submittedName>
        <fullName evidence="4">Tetratricopeptide repeat protein</fullName>
    </submittedName>
</protein>
<comment type="caution">
    <text evidence="4">The sequence shown here is derived from an EMBL/GenBank/DDBJ whole genome shotgun (WGS) entry which is preliminary data.</text>
</comment>
<dbReference type="SMART" id="SM00028">
    <property type="entry name" value="TPR"/>
    <property type="match status" value="6"/>
</dbReference>
<dbReference type="EMBL" id="QZKU01000139">
    <property type="protein sequence ID" value="RJP14995.1"/>
    <property type="molecule type" value="Genomic_DNA"/>
</dbReference>
<dbReference type="InterPro" id="IPR051012">
    <property type="entry name" value="CellSynth/LPSAsmb/PSIAsmb"/>
</dbReference>
<feature type="repeat" description="TPR" evidence="3">
    <location>
        <begin position="183"/>
        <end position="216"/>
    </location>
</feature>
<reference evidence="4 5" key="1">
    <citation type="journal article" date="2017" name="ISME J.">
        <title>Energy and carbon metabolisms in a deep terrestrial subsurface fluid microbial community.</title>
        <authorList>
            <person name="Momper L."/>
            <person name="Jungbluth S.P."/>
            <person name="Lee M.D."/>
            <person name="Amend J.P."/>
        </authorList>
    </citation>
    <scope>NUCLEOTIDE SEQUENCE [LARGE SCALE GENOMIC DNA]</scope>
    <source>
        <strain evidence="4">SURF_5</strain>
    </source>
</reference>
<evidence type="ECO:0000256" key="3">
    <source>
        <dbReference type="PROSITE-ProRule" id="PRU00339"/>
    </source>
</evidence>
<sequence length="273" mass="30222">MDGVEKKPTFDDGLTAQMKGDLQSAISIFAKVIEEHPAHAAAHHQMGRCHMKRGDFSKAVQSLETTVRIGPDRVAARLDLGMLYLTAGVISKAKAQFLKALSISASNVKAMAGLGIVHYHERDYGKAIAQFQEACALNPTNFSAHFYLAKIHKLLENTSGAMEEALKAASICHGLIRARPEQPEGYYFLAETFILQDDYKPALQNYLIARDFSPKEATDFFAFGLHYSTVDNYLGIARCYKKLGESSYARYFAQLVLKLDATNEEAKAFLNGE</sequence>
<dbReference type="InterPro" id="IPR019734">
    <property type="entry name" value="TPR_rpt"/>
</dbReference>
<dbReference type="Pfam" id="PF14559">
    <property type="entry name" value="TPR_19"/>
    <property type="match status" value="1"/>
</dbReference>
<evidence type="ECO:0000256" key="2">
    <source>
        <dbReference type="ARBA" id="ARBA00022803"/>
    </source>
</evidence>
<accession>A0A3A4N8Q0</accession>
<dbReference type="InterPro" id="IPR011990">
    <property type="entry name" value="TPR-like_helical_dom_sf"/>
</dbReference>
<evidence type="ECO:0000313" key="4">
    <source>
        <dbReference type="EMBL" id="RJP14995.1"/>
    </source>
</evidence>
<evidence type="ECO:0000313" key="5">
    <source>
        <dbReference type="Proteomes" id="UP000265882"/>
    </source>
</evidence>
<feature type="repeat" description="TPR" evidence="3">
    <location>
        <begin position="74"/>
        <end position="107"/>
    </location>
</feature>
<dbReference type="AlphaFoldDB" id="A0A3A4N8Q0"/>
<dbReference type="PANTHER" id="PTHR45586">
    <property type="entry name" value="TPR REPEAT-CONTAINING PROTEIN PA4667"/>
    <property type="match status" value="1"/>
</dbReference>
<dbReference type="SUPFAM" id="SSF48452">
    <property type="entry name" value="TPR-like"/>
    <property type="match status" value="2"/>
</dbReference>
<dbReference type="Pfam" id="PF13414">
    <property type="entry name" value="TPR_11"/>
    <property type="match status" value="1"/>
</dbReference>
<dbReference type="PANTHER" id="PTHR45586:SF1">
    <property type="entry name" value="LIPOPOLYSACCHARIDE ASSEMBLY PROTEIN B"/>
    <property type="match status" value="1"/>
</dbReference>
<organism evidence="4 5">
    <name type="scientific">Abyssobacteria bacterium (strain SURF_5)</name>
    <dbReference type="NCBI Taxonomy" id="2093360"/>
    <lineage>
        <taxon>Bacteria</taxon>
        <taxon>Pseudomonadati</taxon>
        <taxon>Candidatus Hydrogenedentota</taxon>
        <taxon>Candidatus Abyssobacteria</taxon>
    </lineage>
</organism>
<keyword evidence="1" id="KW-0677">Repeat</keyword>
<feature type="repeat" description="TPR" evidence="3">
    <location>
        <begin position="40"/>
        <end position="73"/>
    </location>
</feature>
<feature type="repeat" description="TPR" evidence="3">
    <location>
        <begin position="108"/>
        <end position="141"/>
    </location>
</feature>
<dbReference type="PROSITE" id="PS50005">
    <property type="entry name" value="TPR"/>
    <property type="match status" value="4"/>
</dbReference>